<dbReference type="AlphaFoldDB" id="A0A1I5NU99"/>
<dbReference type="Gene3D" id="3.40.50.720">
    <property type="entry name" value="NAD(P)-binding Rossmann-like Domain"/>
    <property type="match status" value="1"/>
</dbReference>
<evidence type="ECO:0000256" key="1">
    <source>
        <dbReference type="ARBA" id="ARBA00001947"/>
    </source>
</evidence>
<evidence type="ECO:0000313" key="10">
    <source>
        <dbReference type="Proteomes" id="UP000199356"/>
    </source>
</evidence>
<dbReference type="RefSeq" id="WP_093419696.1">
    <property type="nucleotide sequence ID" value="NZ_FOXA01000004.1"/>
</dbReference>
<dbReference type="PROSITE" id="PS00059">
    <property type="entry name" value="ADH_ZINC"/>
    <property type="match status" value="1"/>
</dbReference>
<dbReference type="InterPro" id="IPR020843">
    <property type="entry name" value="ER"/>
</dbReference>
<evidence type="ECO:0000256" key="5">
    <source>
        <dbReference type="ARBA" id="ARBA00023002"/>
    </source>
</evidence>
<evidence type="ECO:0000256" key="2">
    <source>
        <dbReference type="ARBA" id="ARBA00008072"/>
    </source>
</evidence>
<reference evidence="9 10" key="1">
    <citation type="submission" date="2016-10" db="EMBL/GenBank/DDBJ databases">
        <authorList>
            <person name="de Groot N.N."/>
        </authorList>
    </citation>
    <scope>NUCLEOTIDE SEQUENCE [LARGE SCALE GENOMIC DNA]</scope>
    <source>
        <strain evidence="9 10">DSM 19547</strain>
    </source>
</reference>
<dbReference type="OrthoDB" id="5295340at2"/>
<dbReference type="EMBL" id="FOXA01000004">
    <property type="protein sequence ID" value="SFP25342.1"/>
    <property type="molecule type" value="Genomic_DNA"/>
</dbReference>
<gene>
    <name evidence="9" type="ORF">SAMN04488047_10483</name>
</gene>
<evidence type="ECO:0000259" key="8">
    <source>
        <dbReference type="SMART" id="SM00829"/>
    </source>
</evidence>
<keyword evidence="4 7" id="KW-0862">Zinc</keyword>
<dbReference type="GO" id="GO:0016616">
    <property type="term" value="F:oxidoreductase activity, acting on the CH-OH group of donors, NAD or NADP as acceptor"/>
    <property type="evidence" value="ECO:0007669"/>
    <property type="project" value="UniProtKB-ARBA"/>
</dbReference>
<keyword evidence="6" id="KW-0520">NAD</keyword>
<comment type="similarity">
    <text evidence="2 7">Belongs to the zinc-containing alcohol dehydrogenase family.</text>
</comment>
<dbReference type="SUPFAM" id="SSF50129">
    <property type="entry name" value="GroES-like"/>
    <property type="match status" value="1"/>
</dbReference>
<dbReference type="Proteomes" id="UP000199356">
    <property type="component" value="Unassembled WGS sequence"/>
</dbReference>
<dbReference type="InterPro" id="IPR013149">
    <property type="entry name" value="ADH-like_C"/>
</dbReference>
<dbReference type="PANTHER" id="PTHR43161">
    <property type="entry name" value="SORBITOL DEHYDROGENASE"/>
    <property type="match status" value="1"/>
</dbReference>
<keyword evidence="3 7" id="KW-0479">Metal-binding</keyword>
<protein>
    <submittedName>
        <fullName evidence="9">L-idonate 5-dehydrogenase</fullName>
    </submittedName>
</protein>
<dbReference type="Gene3D" id="3.90.180.10">
    <property type="entry name" value="Medium-chain alcohol dehydrogenases, catalytic domain"/>
    <property type="match status" value="1"/>
</dbReference>
<evidence type="ECO:0000313" key="9">
    <source>
        <dbReference type="EMBL" id="SFP25342.1"/>
    </source>
</evidence>
<dbReference type="InterPro" id="IPR002328">
    <property type="entry name" value="ADH_Zn_CS"/>
</dbReference>
<dbReference type="CDD" id="cd08232">
    <property type="entry name" value="idonate-5-DH"/>
    <property type="match status" value="1"/>
</dbReference>
<dbReference type="InterPro" id="IPR036291">
    <property type="entry name" value="NAD(P)-bd_dom_sf"/>
</dbReference>
<dbReference type="Pfam" id="PF08240">
    <property type="entry name" value="ADH_N"/>
    <property type="match status" value="1"/>
</dbReference>
<dbReference type="InterPro" id="IPR013154">
    <property type="entry name" value="ADH-like_N"/>
</dbReference>
<feature type="domain" description="Enoyl reductase (ER)" evidence="8">
    <location>
        <begin position="10"/>
        <end position="344"/>
    </location>
</feature>
<evidence type="ECO:0000256" key="7">
    <source>
        <dbReference type="RuleBase" id="RU361277"/>
    </source>
</evidence>
<dbReference type="STRING" id="441119.SAMN04488047_10483"/>
<keyword evidence="10" id="KW-1185">Reference proteome</keyword>
<dbReference type="InterPro" id="IPR011032">
    <property type="entry name" value="GroES-like_sf"/>
</dbReference>
<dbReference type="FunFam" id="3.40.50.720:FF:000068">
    <property type="entry name" value="Sorbitol dehydrogenase"/>
    <property type="match status" value="1"/>
</dbReference>
<comment type="cofactor">
    <cofactor evidence="1 7">
        <name>Zn(2+)</name>
        <dbReference type="ChEBI" id="CHEBI:29105"/>
    </cofactor>
</comment>
<organism evidence="9 10">
    <name type="scientific">Tranquillimonas alkanivorans</name>
    <dbReference type="NCBI Taxonomy" id="441119"/>
    <lineage>
        <taxon>Bacteria</taxon>
        <taxon>Pseudomonadati</taxon>
        <taxon>Pseudomonadota</taxon>
        <taxon>Alphaproteobacteria</taxon>
        <taxon>Rhodobacterales</taxon>
        <taxon>Roseobacteraceae</taxon>
        <taxon>Tranquillimonas</taxon>
    </lineage>
</organism>
<dbReference type="SUPFAM" id="SSF51735">
    <property type="entry name" value="NAD(P)-binding Rossmann-fold domains"/>
    <property type="match status" value="1"/>
</dbReference>
<evidence type="ECO:0000256" key="4">
    <source>
        <dbReference type="ARBA" id="ARBA00022833"/>
    </source>
</evidence>
<dbReference type="Pfam" id="PF00107">
    <property type="entry name" value="ADH_zinc_N"/>
    <property type="match status" value="1"/>
</dbReference>
<sequence length="349" mass="36921">METRICRLHGQNDIRIETQQVGAPGPGEALVAVGAGGICGSDLHYYQDGGFGPIRVREPIILGHEAAGTVLAVGPEIEGLSEGDRVAINPSRPCGACSYCREGLTTHCLNMRFSGSAMRMPHEQGLFRDRMIVDAAQCHPVGPGTSLTEAACAEPLAVCLHARHMAGNVKSKRVLVTGAGPIGALCTAVAAEGGAAEIVTTDLQDMPLEVARKMGATRTLNAARDTEAMEAYAADKGHFDVVFECSAAAPAIRSAIAAIRPQGRLVQVGVTGDVTLPLNAIVGKEITFQGTQRFRQTEFAEAVRLISERRIDLRPMVTGSFPLAEAIEAFETAIDRTRAVKVHITFDAA</sequence>
<dbReference type="GO" id="GO:0008270">
    <property type="term" value="F:zinc ion binding"/>
    <property type="evidence" value="ECO:0007669"/>
    <property type="project" value="InterPro"/>
</dbReference>
<evidence type="ECO:0000256" key="3">
    <source>
        <dbReference type="ARBA" id="ARBA00022723"/>
    </source>
</evidence>
<dbReference type="SMART" id="SM00829">
    <property type="entry name" value="PKS_ER"/>
    <property type="match status" value="1"/>
</dbReference>
<proteinExistence type="inferred from homology"/>
<evidence type="ECO:0000256" key="6">
    <source>
        <dbReference type="ARBA" id="ARBA00023027"/>
    </source>
</evidence>
<keyword evidence="5" id="KW-0560">Oxidoreductase</keyword>
<accession>A0A1I5NU99</accession>
<dbReference type="PANTHER" id="PTHR43161:SF9">
    <property type="entry name" value="SORBITOL DEHYDROGENASE"/>
    <property type="match status" value="1"/>
</dbReference>
<name>A0A1I5NU99_9RHOB</name>